<organism evidence="2 3">
    <name type="scientific">Curtobacterium salicis</name>
    <dbReference type="NCBI Taxonomy" id="1779862"/>
    <lineage>
        <taxon>Bacteria</taxon>
        <taxon>Bacillati</taxon>
        <taxon>Actinomycetota</taxon>
        <taxon>Actinomycetes</taxon>
        <taxon>Micrococcales</taxon>
        <taxon>Microbacteriaceae</taxon>
        <taxon>Curtobacterium</taxon>
    </lineage>
</organism>
<dbReference type="InterPro" id="IPR036390">
    <property type="entry name" value="WH_DNA-bd_sf"/>
</dbReference>
<protein>
    <submittedName>
        <fullName evidence="2">DNA-binding MarR family transcriptional regulator</fullName>
    </submittedName>
</protein>
<feature type="domain" description="HTH marR-type" evidence="1">
    <location>
        <begin position="7"/>
        <end position="141"/>
    </location>
</feature>
<keyword evidence="2" id="KW-0238">DNA-binding</keyword>
<reference evidence="2 3" key="1">
    <citation type="submission" date="2020-03" db="EMBL/GenBank/DDBJ databases">
        <title>Above-ground endophytic microbial communities from plants in different locations in the United States.</title>
        <authorList>
            <person name="Frank C."/>
        </authorList>
    </citation>
    <scope>NUCLEOTIDE SEQUENCE [LARGE SCALE GENOMIC DNA]</scope>
    <source>
        <strain evidence="2 3">WW7</strain>
    </source>
</reference>
<evidence type="ECO:0000313" key="2">
    <source>
        <dbReference type="EMBL" id="NII40977.1"/>
    </source>
</evidence>
<dbReference type="Gene3D" id="1.10.10.10">
    <property type="entry name" value="Winged helix-like DNA-binding domain superfamily/Winged helix DNA-binding domain"/>
    <property type="match status" value="1"/>
</dbReference>
<evidence type="ECO:0000313" key="3">
    <source>
        <dbReference type="Proteomes" id="UP001318300"/>
    </source>
</evidence>
<dbReference type="Proteomes" id="UP001318300">
    <property type="component" value="Unassembled WGS sequence"/>
</dbReference>
<dbReference type="SUPFAM" id="SSF46785">
    <property type="entry name" value="Winged helix' DNA-binding domain"/>
    <property type="match status" value="1"/>
</dbReference>
<dbReference type="PANTHER" id="PTHR33164">
    <property type="entry name" value="TRANSCRIPTIONAL REGULATOR, MARR FAMILY"/>
    <property type="match status" value="1"/>
</dbReference>
<dbReference type="PANTHER" id="PTHR33164:SF43">
    <property type="entry name" value="HTH-TYPE TRANSCRIPTIONAL REPRESSOR YETL"/>
    <property type="match status" value="1"/>
</dbReference>
<name>A0ABX0T7F4_9MICO</name>
<dbReference type="GO" id="GO:0003677">
    <property type="term" value="F:DNA binding"/>
    <property type="evidence" value="ECO:0007669"/>
    <property type="project" value="UniProtKB-KW"/>
</dbReference>
<keyword evidence="3" id="KW-1185">Reference proteome</keyword>
<gene>
    <name evidence="2" type="ORF">E9228_001613</name>
</gene>
<accession>A0ABX0T7F4</accession>
<proteinExistence type="predicted"/>
<dbReference type="Pfam" id="PF12802">
    <property type="entry name" value="MarR_2"/>
    <property type="match status" value="1"/>
</dbReference>
<evidence type="ECO:0000259" key="1">
    <source>
        <dbReference type="PROSITE" id="PS50995"/>
    </source>
</evidence>
<sequence>MPDADLSTTLFDELIRAETEVWAHVDALMTEACGVPLARYEPMSVIASVPECRVSDVADALVITRGGASKLVDRLRADGWCTRTPHPTDGRSGFLELTPAGRRVLDDARTTFRRAVSERLGDRLDEHAAGELIALLRRLRTPGRPSRTDHD</sequence>
<dbReference type="PROSITE" id="PS50995">
    <property type="entry name" value="HTH_MARR_2"/>
    <property type="match status" value="1"/>
</dbReference>
<dbReference type="EMBL" id="JAAOYO010000002">
    <property type="protein sequence ID" value="NII40977.1"/>
    <property type="molecule type" value="Genomic_DNA"/>
</dbReference>
<dbReference type="InterPro" id="IPR000835">
    <property type="entry name" value="HTH_MarR-typ"/>
</dbReference>
<dbReference type="SMART" id="SM00347">
    <property type="entry name" value="HTH_MARR"/>
    <property type="match status" value="1"/>
</dbReference>
<dbReference type="InterPro" id="IPR039422">
    <property type="entry name" value="MarR/SlyA-like"/>
</dbReference>
<dbReference type="RefSeq" id="WP_166780029.1">
    <property type="nucleotide sequence ID" value="NZ_JAAOYO010000002.1"/>
</dbReference>
<dbReference type="InterPro" id="IPR036388">
    <property type="entry name" value="WH-like_DNA-bd_sf"/>
</dbReference>
<comment type="caution">
    <text evidence="2">The sequence shown here is derived from an EMBL/GenBank/DDBJ whole genome shotgun (WGS) entry which is preliminary data.</text>
</comment>